<gene>
    <name evidence="1" type="ORF">ACFQDI_20895</name>
</gene>
<reference evidence="2" key="1">
    <citation type="journal article" date="2019" name="Int. J. Syst. Evol. Microbiol.">
        <title>The Global Catalogue of Microorganisms (GCM) 10K type strain sequencing project: providing services to taxonomists for standard genome sequencing and annotation.</title>
        <authorList>
            <consortium name="The Broad Institute Genomics Platform"/>
            <consortium name="The Broad Institute Genome Sequencing Center for Infectious Disease"/>
            <person name="Wu L."/>
            <person name="Ma J."/>
        </authorList>
    </citation>
    <scope>NUCLEOTIDE SEQUENCE [LARGE SCALE GENOMIC DNA]</scope>
    <source>
        <strain evidence="2">CGMCC 4.1469</strain>
    </source>
</reference>
<name>A0ABW0KV10_9BACT</name>
<keyword evidence="2" id="KW-1185">Reference proteome</keyword>
<accession>A0ABW0KV10</accession>
<dbReference type="Proteomes" id="UP001596052">
    <property type="component" value="Unassembled WGS sequence"/>
</dbReference>
<proteinExistence type="predicted"/>
<sequence length="269" mass="30850">MPSINSNFDWVDTPNPAERGFTITAKEGPGDELPDFNSRIYRWSDCPQWIRRAESIPESLQGYTLVHAAKADYQKRTFIFGRTRTEAERNTPFQVSWVKRMHYWPTVLLKLWFEKGNLPLSAQYDSTGIATAARTHPRMKIRDGAEYPTWFKISRFLSEVPWPRRDNRSPTPITDSPNWSFDGCSGSIPECLHPGCRFPRYQTSGQVIFGAGTPESEVSGDLVAQEFPATPMTDWERYPVEDTTQNIGGFWFRELVEAMPPIDDRESTS</sequence>
<evidence type="ECO:0000313" key="1">
    <source>
        <dbReference type="EMBL" id="MFC5457340.1"/>
    </source>
</evidence>
<organism evidence="1 2">
    <name type="scientific">Prosthecobacter fluviatilis</name>
    <dbReference type="NCBI Taxonomy" id="445931"/>
    <lineage>
        <taxon>Bacteria</taxon>
        <taxon>Pseudomonadati</taxon>
        <taxon>Verrucomicrobiota</taxon>
        <taxon>Verrucomicrobiia</taxon>
        <taxon>Verrucomicrobiales</taxon>
        <taxon>Verrucomicrobiaceae</taxon>
        <taxon>Prosthecobacter</taxon>
    </lineage>
</organism>
<evidence type="ECO:0000313" key="2">
    <source>
        <dbReference type="Proteomes" id="UP001596052"/>
    </source>
</evidence>
<protein>
    <submittedName>
        <fullName evidence="1">Uncharacterized protein</fullName>
    </submittedName>
</protein>
<comment type="caution">
    <text evidence="1">The sequence shown here is derived from an EMBL/GenBank/DDBJ whole genome shotgun (WGS) entry which is preliminary data.</text>
</comment>
<dbReference type="RefSeq" id="WP_377170528.1">
    <property type="nucleotide sequence ID" value="NZ_JBHSMQ010000009.1"/>
</dbReference>
<dbReference type="EMBL" id="JBHSMQ010000009">
    <property type="protein sequence ID" value="MFC5457340.1"/>
    <property type="molecule type" value="Genomic_DNA"/>
</dbReference>